<feature type="region of interest" description="Disordered" evidence="1">
    <location>
        <begin position="43"/>
        <end position="74"/>
    </location>
</feature>
<sequence>MQLEKEKDVKENLEKIDQDEMEEWKRSRLEKREKRLKGALGEFVQAGTEEKKQTPVSEFKAPLPPPSSFAIQDPSKKFIPPSSSGFRPPSSMMSVPRSATNYLTPASATQWAQNPANHNVTMVPLSQFQPTQHLDGGGGSAHLKRKKDDLFLDSSNKKLRIGLDTSFLGAPYFHQVPNPLLFGPKLPDENSPRWLSLKKVYDTAIIDPLTEDVSHGPMSEDFRPGISDRLPIGAAGLDPYIFLYKALQESRAALFLKGD</sequence>
<comment type="caution">
    <text evidence="2">The sequence shown here is derived from an EMBL/GenBank/DDBJ whole genome shotgun (WGS) entry which is preliminary data.</text>
</comment>
<dbReference type="EMBL" id="JBJKFK010000034">
    <property type="protein sequence ID" value="KAL3320720.1"/>
    <property type="molecule type" value="Genomic_DNA"/>
</dbReference>
<gene>
    <name evidence="2" type="ORF">Ciccas_000589</name>
</gene>
<evidence type="ECO:0000313" key="3">
    <source>
        <dbReference type="Proteomes" id="UP001626550"/>
    </source>
</evidence>
<keyword evidence="3" id="KW-1185">Reference proteome</keyword>
<dbReference type="AlphaFoldDB" id="A0ABD2QMQ5"/>
<evidence type="ECO:0000256" key="1">
    <source>
        <dbReference type="SAM" id="MobiDB-lite"/>
    </source>
</evidence>
<name>A0ABD2QMQ5_9PLAT</name>
<reference evidence="2 3" key="1">
    <citation type="submission" date="2024-11" db="EMBL/GenBank/DDBJ databases">
        <title>Adaptive evolution of stress response genes in parasites aligns with host niche diversity.</title>
        <authorList>
            <person name="Hahn C."/>
            <person name="Resl P."/>
        </authorList>
    </citation>
    <scope>NUCLEOTIDE SEQUENCE [LARGE SCALE GENOMIC DNA]</scope>
    <source>
        <strain evidence="2">EGGRZ-B1_66</strain>
        <tissue evidence="2">Body</tissue>
    </source>
</reference>
<accession>A0ABD2QMQ5</accession>
<evidence type="ECO:0000313" key="2">
    <source>
        <dbReference type="EMBL" id="KAL3320720.1"/>
    </source>
</evidence>
<organism evidence="2 3">
    <name type="scientific">Cichlidogyrus casuarinus</name>
    <dbReference type="NCBI Taxonomy" id="1844966"/>
    <lineage>
        <taxon>Eukaryota</taxon>
        <taxon>Metazoa</taxon>
        <taxon>Spiralia</taxon>
        <taxon>Lophotrochozoa</taxon>
        <taxon>Platyhelminthes</taxon>
        <taxon>Monogenea</taxon>
        <taxon>Monopisthocotylea</taxon>
        <taxon>Dactylogyridea</taxon>
        <taxon>Ancyrocephalidae</taxon>
        <taxon>Cichlidogyrus</taxon>
    </lineage>
</organism>
<proteinExistence type="predicted"/>
<protein>
    <submittedName>
        <fullName evidence="2">Uncharacterized protein</fullName>
    </submittedName>
</protein>
<dbReference type="Proteomes" id="UP001626550">
    <property type="component" value="Unassembled WGS sequence"/>
</dbReference>